<reference evidence="1 2" key="1">
    <citation type="submission" date="2015-07" db="EMBL/GenBank/DDBJ databases">
        <authorList>
            <person name="Noorani M."/>
        </authorList>
    </citation>
    <scope>NUCLEOTIDE SEQUENCE [LARGE SCALE GENOMIC DNA]</scope>
    <source>
        <strain evidence="1 2">CECT 5088</strain>
    </source>
</reference>
<proteinExistence type="predicted"/>
<protein>
    <submittedName>
        <fullName evidence="1">Uncharacterized protein</fullName>
    </submittedName>
</protein>
<name>A0A0M6XS97_9RHOB</name>
<sequence length="98" mass="10235">MIRFLPLVILVAACAELPLAERTISSEARAQPYPMLVPLDPLLVEGARTSAAATVGAPLRVRGAALSRASVPAPVTGDLAARSIALRDRAARLRDAPI</sequence>
<dbReference type="STRING" id="282197.SAMN04488517_1137"/>
<dbReference type="Proteomes" id="UP000048908">
    <property type="component" value="Unassembled WGS sequence"/>
</dbReference>
<evidence type="ECO:0000313" key="1">
    <source>
        <dbReference type="EMBL" id="CTQ33113.1"/>
    </source>
</evidence>
<organism evidence="1 2">
    <name type="scientific">Jannaschia rubra</name>
    <dbReference type="NCBI Taxonomy" id="282197"/>
    <lineage>
        <taxon>Bacteria</taxon>
        <taxon>Pseudomonadati</taxon>
        <taxon>Pseudomonadota</taxon>
        <taxon>Alphaproteobacteria</taxon>
        <taxon>Rhodobacterales</taxon>
        <taxon>Roseobacteraceae</taxon>
        <taxon>Jannaschia</taxon>
    </lineage>
</organism>
<evidence type="ECO:0000313" key="2">
    <source>
        <dbReference type="Proteomes" id="UP000048908"/>
    </source>
</evidence>
<dbReference type="EMBL" id="CXPG01000017">
    <property type="protein sequence ID" value="CTQ33113.1"/>
    <property type="molecule type" value="Genomic_DNA"/>
</dbReference>
<accession>A0A0M6XS97</accession>
<dbReference type="RefSeq" id="WP_055682561.1">
    <property type="nucleotide sequence ID" value="NZ_CXPG01000017.1"/>
</dbReference>
<dbReference type="OrthoDB" id="7872359at2"/>
<keyword evidence="2" id="KW-1185">Reference proteome</keyword>
<gene>
    <name evidence="1" type="ORF">JAN5088_01893</name>
</gene>
<dbReference type="AlphaFoldDB" id="A0A0M6XS97"/>